<feature type="domain" description="Protein KASH5 EF-hand-like" evidence="3">
    <location>
        <begin position="84"/>
        <end position="150"/>
    </location>
</feature>
<sequence>MRLLPRTRWSSEAGQRMRNRGGLGKASSISCPPVASPASAERQEWPMDLPEGQASGPATEMFLWEQPEEGDPGPLSLEEQILTSMFEACDPHKTGTVVVTHVLAYLEAVTGQDSQDTRLQTLAQSLDPYREGPGATVDLDTFLIIMRDWIAACQLHGGLEPMEETTFGGALASQHLPSERSEAEEPANLESFGGEDPRPEWPATADLLSSLEDLELSNRRLAGENAKLQRSVETAEEGSARLGEEISSLRKQLRSTQQALQMAKAVDEELEDLKTLAKSLEEQNHSLLAQARHTEKEQQHLVAKVETLQEENGKLLVERDGVKRRSEELATEKDALKRQLCECELLICQREAILSERTRHAESLAKSLEEYRTTTQELRQEISQLEEQLSRSQESPDELLGADAGRTGWTMALSPSLGLEIQAIRQEQETGTGLSSPLCGVWQWQEAECPSGDPVGQQVSILGPGSLFFRGRGLVGSRTSTMFLSSEDERESQVEPVSQRGHLLMPSLMSYSHPTLWEPQQALMPVVTELVPIRRSWAQHCLCPQPPQHLRVTQHPLIPAPVLGLLLLLLLSVLLLGQTPPPTWPHLQLYYLQPPPV</sequence>
<dbReference type="InterPro" id="IPR028168">
    <property type="entry name" value="KASH5_CC"/>
</dbReference>
<dbReference type="GO" id="GO:0034993">
    <property type="term" value="C:meiotic nuclear membrane microtubule tethering complex"/>
    <property type="evidence" value="ECO:0007669"/>
    <property type="project" value="Ensembl"/>
</dbReference>
<feature type="domain" description="KASH5-like coiled-coil" evidence="4">
    <location>
        <begin position="203"/>
        <end position="390"/>
    </location>
</feature>
<accession>A0A8C5NUV4</accession>
<evidence type="ECO:0000259" key="4">
    <source>
        <dbReference type="Pfam" id="PF14662"/>
    </source>
</evidence>
<dbReference type="Pfam" id="PF14658">
    <property type="entry name" value="EF-hand_9"/>
    <property type="match status" value="1"/>
</dbReference>
<dbReference type="OMA" id="KRQLCEC"/>
<evidence type="ECO:0000256" key="2">
    <source>
        <dbReference type="SAM" id="MobiDB-lite"/>
    </source>
</evidence>
<dbReference type="GO" id="GO:0048477">
    <property type="term" value="P:oogenesis"/>
    <property type="evidence" value="ECO:0007669"/>
    <property type="project" value="Ensembl"/>
</dbReference>
<dbReference type="GO" id="GO:0000724">
    <property type="term" value="P:double-strand break repair via homologous recombination"/>
    <property type="evidence" value="ECO:0007669"/>
    <property type="project" value="Ensembl"/>
</dbReference>
<name>A0A8C5NUV4_JACJA</name>
<dbReference type="GO" id="GO:0007283">
    <property type="term" value="P:spermatogenesis"/>
    <property type="evidence" value="ECO:0007669"/>
    <property type="project" value="Ensembl"/>
</dbReference>
<dbReference type="GO" id="GO:0045141">
    <property type="term" value="P:meiotic telomere clustering"/>
    <property type="evidence" value="ECO:0007669"/>
    <property type="project" value="Ensembl"/>
</dbReference>
<dbReference type="PANTHER" id="PTHR47300:SF1">
    <property type="entry name" value="PROTEIN KASH5"/>
    <property type="match status" value="1"/>
</dbReference>
<dbReference type="GO" id="GO:0051225">
    <property type="term" value="P:spindle assembly"/>
    <property type="evidence" value="ECO:0007669"/>
    <property type="project" value="Ensembl"/>
</dbReference>
<evidence type="ECO:0000256" key="1">
    <source>
        <dbReference type="SAM" id="Coils"/>
    </source>
</evidence>
<dbReference type="GeneTree" id="ENSGT00420000029926"/>
<dbReference type="GO" id="GO:0051653">
    <property type="term" value="P:spindle localization"/>
    <property type="evidence" value="ECO:0007669"/>
    <property type="project" value="Ensembl"/>
</dbReference>
<proteinExistence type="predicted"/>
<evidence type="ECO:0000313" key="5">
    <source>
        <dbReference type="Ensembl" id="ENSJJAP00000001321.1"/>
    </source>
</evidence>
<protein>
    <submittedName>
        <fullName evidence="5">KASH domain containing 5</fullName>
    </submittedName>
</protein>
<dbReference type="InterPro" id="IPR028170">
    <property type="entry name" value="KASH5"/>
</dbReference>
<dbReference type="GO" id="GO:0090619">
    <property type="term" value="C:meiotic spindle pole"/>
    <property type="evidence" value="ECO:0007669"/>
    <property type="project" value="Ensembl"/>
</dbReference>
<dbReference type="GO" id="GO:0007015">
    <property type="term" value="P:actin filament organization"/>
    <property type="evidence" value="ECO:0007669"/>
    <property type="project" value="Ensembl"/>
</dbReference>
<evidence type="ECO:0000313" key="6">
    <source>
        <dbReference type="Proteomes" id="UP000694385"/>
    </source>
</evidence>
<dbReference type="PANTHER" id="PTHR47300">
    <property type="entry name" value="PROTEIN KASH5"/>
    <property type="match status" value="1"/>
</dbReference>
<dbReference type="GO" id="GO:0000781">
    <property type="term" value="C:chromosome, telomeric region"/>
    <property type="evidence" value="ECO:0007669"/>
    <property type="project" value="Ensembl"/>
</dbReference>
<gene>
    <name evidence="5" type="primary">Kash5</name>
</gene>
<organism evidence="5 6">
    <name type="scientific">Jaculus jaculus</name>
    <name type="common">Lesser Egyptian jerboa</name>
    <dbReference type="NCBI Taxonomy" id="51337"/>
    <lineage>
        <taxon>Eukaryota</taxon>
        <taxon>Metazoa</taxon>
        <taxon>Chordata</taxon>
        <taxon>Craniata</taxon>
        <taxon>Vertebrata</taxon>
        <taxon>Euteleostomi</taxon>
        <taxon>Mammalia</taxon>
        <taxon>Eutheria</taxon>
        <taxon>Euarchontoglires</taxon>
        <taxon>Glires</taxon>
        <taxon>Rodentia</taxon>
        <taxon>Myomorpha</taxon>
        <taxon>Dipodoidea</taxon>
        <taxon>Dipodidae</taxon>
        <taxon>Dipodinae</taxon>
        <taxon>Jaculus</taxon>
    </lineage>
</organism>
<evidence type="ECO:0000259" key="3">
    <source>
        <dbReference type="Pfam" id="PF14658"/>
    </source>
</evidence>
<keyword evidence="6" id="KW-1185">Reference proteome</keyword>
<dbReference type="AlphaFoldDB" id="A0A8C5NUV4"/>
<dbReference type="GO" id="GO:0042802">
    <property type="term" value="F:identical protein binding"/>
    <property type="evidence" value="ECO:0007669"/>
    <property type="project" value="Ensembl"/>
</dbReference>
<keyword evidence="1" id="KW-0175">Coiled coil</keyword>
<dbReference type="Proteomes" id="UP000694385">
    <property type="component" value="Unassembled WGS sequence"/>
</dbReference>
<reference evidence="5" key="1">
    <citation type="submission" date="2025-08" db="UniProtKB">
        <authorList>
            <consortium name="Ensembl"/>
        </authorList>
    </citation>
    <scope>IDENTIFICATION</scope>
</reference>
<feature type="coiled-coil region" evidence="1">
    <location>
        <begin position="211"/>
        <end position="395"/>
    </location>
</feature>
<feature type="region of interest" description="Disordered" evidence="2">
    <location>
        <begin position="171"/>
        <end position="202"/>
    </location>
</feature>
<dbReference type="GO" id="GO:0005640">
    <property type="term" value="C:nuclear outer membrane"/>
    <property type="evidence" value="ECO:0007669"/>
    <property type="project" value="Ensembl"/>
</dbReference>
<reference evidence="5" key="2">
    <citation type="submission" date="2025-09" db="UniProtKB">
        <authorList>
            <consortium name="Ensembl"/>
        </authorList>
    </citation>
    <scope>IDENTIFICATION</scope>
</reference>
<dbReference type="Ensembl" id="ENSJJAT00000001698.1">
    <property type="protein sequence ID" value="ENSJJAP00000001321.1"/>
    <property type="gene ID" value="ENSJJAG00000001333.1"/>
</dbReference>
<dbReference type="Pfam" id="PF14662">
    <property type="entry name" value="KASH_CCD"/>
    <property type="match status" value="1"/>
</dbReference>
<dbReference type="GO" id="GO:0007129">
    <property type="term" value="P:homologous chromosome pairing at meiosis"/>
    <property type="evidence" value="ECO:0007669"/>
    <property type="project" value="Ensembl"/>
</dbReference>
<dbReference type="GO" id="GO:0000800">
    <property type="term" value="C:lateral element"/>
    <property type="evidence" value="ECO:0007669"/>
    <property type="project" value="Ensembl"/>
</dbReference>
<feature type="region of interest" description="Disordered" evidence="2">
    <location>
        <begin position="1"/>
        <end position="42"/>
    </location>
</feature>
<dbReference type="InterPro" id="IPR039508">
    <property type="entry name" value="KASH5_EF-hand-like_dom"/>
</dbReference>
<dbReference type="GO" id="GO:0070840">
    <property type="term" value="F:dynein complex binding"/>
    <property type="evidence" value="ECO:0007669"/>
    <property type="project" value="Ensembl"/>
</dbReference>